<proteinExistence type="predicted"/>
<dbReference type="Proteomes" id="UP000325563">
    <property type="component" value="Chromosome"/>
</dbReference>
<dbReference type="EMBL" id="CP023692">
    <property type="protein sequence ID" value="QEV44615.1"/>
    <property type="molecule type" value="Genomic_DNA"/>
</dbReference>
<dbReference type="AlphaFoldDB" id="A0A5J6J295"/>
<evidence type="ECO:0000313" key="2">
    <source>
        <dbReference type="Proteomes" id="UP000325563"/>
    </source>
</evidence>
<reference evidence="1 2" key="1">
    <citation type="submission" date="2017-09" db="EMBL/GenBank/DDBJ databases">
        <authorList>
            <person name="Lee N."/>
            <person name="Cho B.-K."/>
        </authorList>
    </citation>
    <scope>NUCLEOTIDE SEQUENCE [LARGE SCALE GENOMIC DNA]</scope>
    <source>
        <strain evidence="1 2">ATCC 27476</strain>
    </source>
</reference>
<accession>A0A5J6J295</accession>
<keyword evidence="2" id="KW-1185">Reference proteome</keyword>
<evidence type="ECO:0000313" key="1">
    <source>
        <dbReference type="EMBL" id="QEV44615.1"/>
    </source>
</evidence>
<name>A0A5J6J295_STRVI</name>
<gene>
    <name evidence="1" type="ORF">CP980_05655</name>
</gene>
<protein>
    <submittedName>
        <fullName evidence="1">Uncharacterized protein</fullName>
    </submittedName>
</protein>
<sequence>MGGIVPMRDAGRTGTLPATSDELSRLLTVVRRGRVLTVTGRFREPRSRLVREIAGRLSSNFCDGAAVVAIGRPFGVRELTAALGCVPGMPFLPYGTADAVSWLAERDMLLVLDGAEHLAPEALAWLRRLLTAAPGLRILASGRSPLAFEGERVHRL</sequence>
<dbReference type="KEGG" id="svn:CP980_05655"/>
<organism evidence="1 2">
    <name type="scientific">Streptomyces vinaceus</name>
    <dbReference type="NCBI Taxonomy" id="1960"/>
    <lineage>
        <taxon>Bacteria</taxon>
        <taxon>Bacillati</taxon>
        <taxon>Actinomycetota</taxon>
        <taxon>Actinomycetes</taxon>
        <taxon>Kitasatosporales</taxon>
        <taxon>Streptomycetaceae</taxon>
        <taxon>Streptomyces</taxon>
    </lineage>
</organism>